<sequence>MFLTIETTKISELSVTVEYDKAILQEKITNKCEFENPCSTDGDCGHKGICIGGRITKRCACVCSNFRKCKHDSKCGLNGACDLRHSFCNCTKAYHDHGLGSMENVRRTFVTRNHV</sequence>
<evidence type="ECO:0000313" key="3">
    <source>
        <dbReference type="Proteomes" id="UP000659654"/>
    </source>
</evidence>
<name>A0A1I7S6Y9_BURXY</name>
<dbReference type="InterPro" id="IPR039260">
    <property type="entry name" value="Cpg-3"/>
</dbReference>
<evidence type="ECO:0000313" key="4">
    <source>
        <dbReference type="WBParaSite" id="BXY_0877800.1"/>
    </source>
</evidence>
<dbReference type="Proteomes" id="UP000095284">
    <property type="component" value="Unplaced"/>
</dbReference>
<dbReference type="PANTHER" id="PTHR37973:SF1">
    <property type="entry name" value="DICKKOPF_N DOMAIN-CONTAINING PROTEIN"/>
    <property type="match status" value="1"/>
</dbReference>
<dbReference type="WBParaSite" id="BXY_0877800.1">
    <property type="protein sequence ID" value="BXY_0877800.1"/>
    <property type="gene ID" value="BXY_0877800"/>
</dbReference>
<reference evidence="1" key="2">
    <citation type="submission" date="2020-09" db="EMBL/GenBank/DDBJ databases">
        <authorList>
            <person name="Kikuchi T."/>
        </authorList>
    </citation>
    <scope>NUCLEOTIDE SEQUENCE</scope>
    <source>
        <strain evidence="1">Ka4C1</strain>
    </source>
</reference>
<reference evidence="4" key="1">
    <citation type="submission" date="2016-11" db="UniProtKB">
        <authorList>
            <consortium name="WormBaseParasite"/>
        </authorList>
    </citation>
    <scope>IDENTIFICATION</scope>
</reference>
<dbReference type="PANTHER" id="PTHR37973">
    <property type="entry name" value="CHONDROITIN PROTEOGLYCAN 3"/>
    <property type="match status" value="1"/>
</dbReference>
<evidence type="ECO:0000313" key="2">
    <source>
        <dbReference type="Proteomes" id="UP000095284"/>
    </source>
</evidence>
<evidence type="ECO:0000313" key="1">
    <source>
        <dbReference type="EMBL" id="CAD5207912.1"/>
    </source>
</evidence>
<organism evidence="2 4">
    <name type="scientific">Bursaphelenchus xylophilus</name>
    <name type="common">Pinewood nematode worm</name>
    <name type="synonym">Aphelenchoides xylophilus</name>
    <dbReference type="NCBI Taxonomy" id="6326"/>
    <lineage>
        <taxon>Eukaryota</taxon>
        <taxon>Metazoa</taxon>
        <taxon>Ecdysozoa</taxon>
        <taxon>Nematoda</taxon>
        <taxon>Chromadorea</taxon>
        <taxon>Rhabditida</taxon>
        <taxon>Tylenchina</taxon>
        <taxon>Tylenchomorpha</taxon>
        <taxon>Aphelenchoidea</taxon>
        <taxon>Aphelenchoididae</taxon>
        <taxon>Bursaphelenchus</taxon>
    </lineage>
</organism>
<dbReference type="Proteomes" id="UP000659654">
    <property type="component" value="Unassembled WGS sequence"/>
</dbReference>
<dbReference type="EMBL" id="CAJFDI010000001">
    <property type="protein sequence ID" value="CAD5207912.1"/>
    <property type="molecule type" value="Genomic_DNA"/>
</dbReference>
<dbReference type="AlphaFoldDB" id="A0A1I7S6Y9"/>
<accession>A0A1I7S6Y9</accession>
<proteinExistence type="predicted"/>
<protein>
    <submittedName>
        <fullName evidence="1">(pine wood nematode) hypothetical protein</fullName>
    </submittedName>
</protein>
<keyword evidence="3" id="KW-1185">Reference proteome</keyword>
<gene>
    <name evidence="1" type="ORF">BXYJ_LOCUS162</name>
</gene>
<dbReference type="Proteomes" id="UP000582659">
    <property type="component" value="Unassembled WGS sequence"/>
</dbReference>
<dbReference type="EMBL" id="CAJFCV020000001">
    <property type="protein sequence ID" value="CAG9079559.1"/>
    <property type="molecule type" value="Genomic_DNA"/>
</dbReference>